<dbReference type="SUPFAM" id="SSF49899">
    <property type="entry name" value="Concanavalin A-like lectins/glucanases"/>
    <property type="match status" value="1"/>
</dbReference>
<dbReference type="Gene3D" id="3.30.200.20">
    <property type="entry name" value="Phosphorylase Kinase, domain 1"/>
    <property type="match status" value="1"/>
</dbReference>
<proteinExistence type="inferred from homology"/>
<evidence type="ECO:0000256" key="21">
    <source>
        <dbReference type="PROSITE-ProRule" id="PRU10141"/>
    </source>
</evidence>
<dbReference type="Gene3D" id="1.10.510.10">
    <property type="entry name" value="Transferase(Phosphotransferase) domain 1"/>
    <property type="match status" value="1"/>
</dbReference>
<organism evidence="25 26">
    <name type="scientific">Cardamine amara subsp. amara</name>
    <dbReference type="NCBI Taxonomy" id="228776"/>
    <lineage>
        <taxon>Eukaryota</taxon>
        <taxon>Viridiplantae</taxon>
        <taxon>Streptophyta</taxon>
        <taxon>Embryophyta</taxon>
        <taxon>Tracheophyta</taxon>
        <taxon>Spermatophyta</taxon>
        <taxon>Magnoliopsida</taxon>
        <taxon>eudicotyledons</taxon>
        <taxon>Gunneridae</taxon>
        <taxon>Pentapetalae</taxon>
        <taxon>rosids</taxon>
        <taxon>malvids</taxon>
        <taxon>Brassicales</taxon>
        <taxon>Brassicaceae</taxon>
        <taxon>Cardamineae</taxon>
        <taxon>Cardamine</taxon>
    </lineage>
</organism>
<keyword evidence="7" id="KW-0808">Transferase</keyword>
<comment type="similarity">
    <text evidence="2">In the N-terminal section; belongs to the leguminous lectin family.</text>
</comment>
<sequence>MSRELSLCQAILALFFTLFYNSQGYFIPKGSVGIGFNGYFTLTNTTKHAYGQAFEREPFSIKNSSTGLTTSFSINFFFSIVPEHKQQGSHGMAFVISPTRDLPGASSDQYLGIFNETNNGKASNNVIAIELDIHKDEEFGDIDDNHVGININGLRSVNSSSAGYYDDKNGKFHNLSLISGKVMRLSIVYSQPDQQLNVTLFPSEMSVPPQKPLLSLNRDLSPYLLEKMYLGFTASTGSVGAIHYMIGWFISGEVDYPTLELGRLPTLPPYPKKASNRTRTVLAVCLTVSVIVACVASWIGFVFYMRHKKVKEVLEEWEIQYGPHRFAYKELFNATKGFKEKQLLGKGGFGQVYKGTLPGSDAEIAVKRTSHGSRQGMSEFLAEISTIGRLRHPNLVRLLGYCRHKENLYLVYDYMPNGSLDKYLNRNENQERLTWEQRFKIIKDVASALLYLHQEWVQVIIHRDIKPANVLLDHEMNARLGDFGLAKMYDQGFDPETSKVAGTFGYIAPEFLRAGRATTSTDVYAFGMVMLEVVCGRRLIERRAPENEEVLVDWILELWENEKLLDATEESIRQEHNRGQIELVLKLGVLCSHQAASVRPAMSAVMRILSGVSQLPDNLLDVIRAEKFKGWPETSMEVLLDVNSLSTLAFTDSFVSHGR</sequence>
<evidence type="ECO:0000256" key="16">
    <source>
        <dbReference type="ARBA" id="ARBA00023136"/>
    </source>
</evidence>
<keyword evidence="15 22" id="KW-1133">Transmembrane helix</keyword>
<evidence type="ECO:0000259" key="24">
    <source>
        <dbReference type="PROSITE" id="PS50011"/>
    </source>
</evidence>
<dbReference type="FunFam" id="2.60.120.200:FF:000086">
    <property type="entry name" value="L-type lectin-domain containing receptor kinase S.4"/>
    <property type="match status" value="1"/>
</dbReference>
<keyword evidence="13" id="KW-0611">Plant defense</keyword>
<comment type="subcellular location">
    <subcellularLocation>
        <location evidence="1">Cell membrane</location>
        <topology evidence="1">Single-pass type I membrane protein</topology>
    </subcellularLocation>
</comment>
<dbReference type="Proteomes" id="UP001558713">
    <property type="component" value="Unassembled WGS sequence"/>
</dbReference>
<dbReference type="EMBL" id="JBANAX010000621">
    <property type="protein sequence ID" value="KAL1200390.1"/>
    <property type="molecule type" value="Genomic_DNA"/>
</dbReference>
<keyword evidence="12 25" id="KW-0418">Kinase</keyword>
<dbReference type="GO" id="GO:0005886">
    <property type="term" value="C:plasma membrane"/>
    <property type="evidence" value="ECO:0007669"/>
    <property type="project" value="UniProtKB-SubCell"/>
</dbReference>
<evidence type="ECO:0000256" key="4">
    <source>
        <dbReference type="ARBA" id="ARBA00012513"/>
    </source>
</evidence>
<reference evidence="25 26" key="1">
    <citation type="submission" date="2024-04" db="EMBL/GenBank/DDBJ databases">
        <title>Genome assembly C_amara_ONT_v2.</title>
        <authorList>
            <person name="Yant L."/>
            <person name="Moore C."/>
            <person name="Slenker M."/>
        </authorList>
    </citation>
    <scope>NUCLEOTIDE SEQUENCE [LARGE SCALE GENOMIC DNA]</scope>
    <source>
        <tissue evidence="25">Leaf</tissue>
    </source>
</reference>
<dbReference type="CDD" id="cd14066">
    <property type="entry name" value="STKc_IRAK"/>
    <property type="match status" value="1"/>
</dbReference>
<dbReference type="InterPro" id="IPR000719">
    <property type="entry name" value="Prot_kinase_dom"/>
</dbReference>
<feature type="binding site" evidence="21">
    <location>
        <position position="367"/>
    </location>
    <ligand>
        <name>ATP</name>
        <dbReference type="ChEBI" id="CHEBI:30616"/>
    </ligand>
</feature>
<dbReference type="InterPro" id="IPR013320">
    <property type="entry name" value="ConA-like_dom_sf"/>
</dbReference>
<comment type="catalytic activity">
    <reaction evidence="20">
        <text>L-seryl-[protein] + ATP = O-phospho-L-seryl-[protein] + ADP + H(+)</text>
        <dbReference type="Rhea" id="RHEA:17989"/>
        <dbReference type="Rhea" id="RHEA-COMP:9863"/>
        <dbReference type="Rhea" id="RHEA-COMP:11604"/>
        <dbReference type="ChEBI" id="CHEBI:15378"/>
        <dbReference type="ChEBI" id="CHEBI:29999"/>
        <dbReference type="ChEBI" id="CHEBI:30616"/>
        <dbReference type="ChEBI" id="CHEBI:83421"/>
        <dbReference type="ChEBI" id="CHEBI:456216"/>
        <dbReference type="EC" id="2.7.11.1"/>
    </reaction>
</comment>
<keyword evidence="8 22" id="KW-0812">Transmembrane</keyword>
<keyword evidence="9 23" id="KW-0732">Signal</keyword>
<dbReference type="Pfam" id="PF00069">
    <property type="entry name" value="Pkinase"/>
    <property type="match status" value="1"/>
</dbReference>
<feature type="signal peptide" evidence="23">
    <location>
        <begin position="1"/>
        <end position="24"/>
    </location>
</feature>
<feature type="chain" id="PRO_5044783797" description="non-specific serine/threonine protein kinase" evidence="23">
    <location>
        <begin position="25"/>
        <end position="659"/>
    </location>
</feature>
<comment type="caution">
    <text evidence="25">The sequence shown here is derived from an EMBL/GenBank/DDBJ whole genome shotgun (WGS) entry which is preliminary data.</text>
</comment>
<dbReference type="PROSITE" id="PS00108">
    <property type="entry name" value="PROTEIN_KINASE_ST"/>
    <property type="match status" value="1"/>
</dbReference>
<evidence type="ECO:0000256" key="11">
    <source>
        <dbReference type="ARBA" id="ARBA00022741"/>
    </source>
</evidence>
<dbReference type="PANTHER" id="PTHR27007">
    <property type="match status" value="1"/>
</dbReference>
<keyword evidence="16 22" id="KW-0472">Membrane</keyword>
<evidence type="ECO:0000256" key="5">
    <source>
        <dbReference type="ARBA" id="ARBA00022475"/>
    </source>
</evidence>
<dbReference type="GO" id="GO:0004674">
    <property type="term" value="F:protein serine/threonine kinase activity"/>
    <property type="evidence" value="ECO:0007669"/>
    <property type="project" value="UniProtKB-KW"/>
</dbReference>
<dbReference type="FunFam" id="1.10.510.10:FF:000108">
    <property type="entry name" value="L-type lectin-domain containing receptor kinase S.4"/>
    <property type="match status" value="1"/>
</dbReference>
<dbReference type="Pfam" id="PF00139">
    <property type="entry name" value="Lectin_legB"/>
    <property type="match status" value="1"/>
</dbReference>
<feature type="transmembrane region" description="Helical" evidence="22">
    <location>
        <begin position="281"/>
        <end position="304"/>
    </location>
</feature>
<evidence type="ECO:0000313" key="25">
    <source>
        <dbReference type="EMBL" id="KAL1200390.1"/>
    </source>
</evidence>
<evidence type="ECO:0000256" key="3">
    <source>
        <dbReference type="ARBA" id="ARBA00010217"/>
    </source>
</evidence>
<evidence type="ECO:0000256" key="17">
    <source>
        <dbReference type="ARBA" id="ARBA00023170"/>
    </source>
</evidence>
<comment type="similarity">
    <text evidence="3">In the C-terminal section; belongs to the protein kinase superfamily. Ser/Thr protein kinase family.</text>
</comment>
<feature type="domain" description="Protein kinase" evidence="24">
    <location>
        <begin position="338"/>
        <end position="596"/>
    </location>
</feature>
<evidence type="ECO:0000256" key="19">
    <source>
        <dbReference type="ARBA" id="ARBA00047899"/>
    </source>
</evidence>
<dbReference type="SMART" id="SM00220">
    <property type="entry name" value="S_TKc"/>
    <property type="match status" value="1"/>
</dbReference>
<evidence type="ECO:0000256" key="9">
    <source>
        <dbReference type="ARBA" id="ARBA00022729"/>
    </source>
</evidence>
<evidence type="ECO:0000256" key="13">
    <source>
        <dbReference type="ARBA" id="ARBA00022821"/>
    </source>
</evidence>
<dbReference type="PROSITE" id="PS00107">
    <property type="entry name" value="PROTEIN_KINASE_ATP"/>
    <property type="match status" value="1"/>
</dbReference>
<dbReference type="SUPFAM" id="SSF56112">
    <property type="entry name" value="Protein kinase-like (PK-like)"/>
    <property type="match status" value="1"/>
</dbReference>
<evidence type="ECO:0000256" key="23">
    <source>
        <dbReference type="SAM" id="SignalP"/>
    </source>
</evidence>
<keyword evidence="6" id="KW-0723">Serine/threonine-protein kinase</keyword>
<keyword evidence="18" id="KW-0325">Glycoprotein</keyword>
<accession>A0ABD1A0M7</accession>
<dbReference type="AlphaFoldDB" id="A0ABD1A0M7"/>
<dbReference type="InterPro" id="IPR017441">
    <property type="entry name" value="Protein_kinase_ATP_BS"/>
</dbReference>
<keyword evidence="14 21" id="KW-0067">ATP-binding</keyword>
<evidence type="ECO:0000256" key="14">
    <source>
        <dbReference type="ARBA" id="ARBA00022840"/>
    </source>
</evidence>
<evidence type="ECO:0000256" key="20">
    <source>
        <dbReference type="ARBA" id="ARBA00048679"/>
    </source>
</evidence>
<dbReference type="PROSITE" id="PS50011">
    <property type="entry name" value="PROTEIN_KINASE_DOM"/>
    <property type="match status" value="1"/>
</dbReference>
<keyword evidence="11 21" id="KW-0547">Nucleotide-binding</keyword>
<evidence type="ECO:0000256" key="2">
    <source>
        <dbReference type="ARBA" id="ARBA00008536"/>
    </source>
</evidence>
<evidence type="ECO:0000256" key="8">
    <source>
        <dbReference type="ARBA" id="ARBA00022692"/>
    </source>
</evidence>
<dbReference type="InterPro" id="IPR008271">
    <property type="entry name" value="Ser/Thr_kinase_AS"/>
</dbReference>
<dbReference type="GO" id="GO:0002229">
    <property type="term" value="P:defense response to oomycetes"/>
    <property type="evidence" value="ECO:0007669"/>
    <property type="project" value="UniProtKB-ARBA"/>
</dbReference>
<protein>
    <recommendedName>
        <fullName evidence="4">non-specific serine/threonine protein kinase</fullName>
        <ecNumber evidence="4">2.7.11.1</ecNumber>
    </recommendedName>
</protein>
<evidence type="ECO:0000256" key="12">
    <source>
        <dbReference type="ARBA" id="ARBA00022777"/>
    </source>
</evidence>
<dbReference type="InterPro" id="IPR050528">
    <property type="entry name" value="L-type_Lectin-RKs"/>
</dbReference>
<dbReference type="Gene3D" id="2.60.120.200">
    <property type="match status" value="1"/>
</dbReference>
<dbReference type="GO" id="GO:0005524">
    <property type="term" value="F:ATP binding"/>
    <property type="evidence" value="ECO:0007669"/>
    <property type="project" value="UniProtKB-UniRule"/>
</dbReference>
<keyword evidence="5" id="KW-1003">Cell membrane</keyword>
<dbReference type="InterPro" id="IPR011009">
    <property type="entry name" value="Kinase-like_dom_sf"/>
</dbReference>
<keyword evidence="10" id="KW-0430">Lectin</keyword>
<dbReference type="GO" id="GO:0042742">
    <property type="term" value="P:defense response to bacterium"/>
    <property type="evidence" value="ECO:0007669"/>
    <property type="project" value="UniProtKB-ARBA"/>
</dbReference>
<dbReference type="GO" id="GO:0030246">
    <property type="term" value="F:carbohydrate binding"/>
    <property type="evidence" value="ECO:0007669"/>
    <property type="project" value="UniProtKB-KW"/>
</dbReference>
<name>A0ABD1A0M7_CARAN</name>
<gene>
    <name evidence="25" type="ORF">V5N11_001612</name>
</gene>
<evidence type="ECO:0000256" key="7">
    <source>
        <dbReference type="ARBA" id="ARBA00022679"/>
    </source>
</evidence>
<evidence type="ECO:0000313" key="26">
    <source>
        <dbReference type="Proteomes" id="UP001558713"/>
    </source>
</evidence>
<evidence type="ECO:0000256" key="22">
    <source>
        <dbReference type="SAM" id="Phobius"/>
    </source>
</evidence>
<comment type="catalytic activity">
    <reaction evidence="19">
        <text>L-threonyl-[protein] + ATP = O-phospho-L-threonyl-[protein] + ADP + H(+)</text>
        <dbReference type="Rhea" id="RHEA:46608"/>
        <dbReference type="Rhea" id="RHEA-COMP:11060"/>
        <dbReference type="Rhea" id="RHEA-COMP:11605"/>
        <dbReference type="ChEBI" id="CHEBI:15378"/>
        <dbReference type="ChEBI" id="CHEBI:30013"/>
        <dbReference type="ChEBI" id="CHEBI:30616"/>
        <dbReference type="ChEBI" id="CHEBI:61977"/>
        <dbReference type="ChEBI" id="CHEBI:456216"/>
        <dbReference type="EC" id="2.7.11.1"/>
    </reaction>
</comment>
<dbReference type="FunFam" id="3.30.200.20:FF:000112">
    <property type="entry name" value="Lectin-domain containing receptor kinase A4.3"/>
    <property type="match status" value="1"/>
</dbReference>
<evidence type="ECO:0000256" key="6">
    <source>
        <dbReference type="ARBA" id="ARBA00022527"/>
    </source>
</evidence>
<evidence type="ECO:0000256" key="15">
    <source>
        <dbReference type="ARBA" id="ARBA00022989"/>
    </source>
</evidence>
<dbReference type="EC" id="2.7.11.1" evidence="4"/>
<evidence type="ECO:0000256" key="1">
    <source>
        <dbReference type="ARBA" id="ARBA00004251"/>
    </source>
</evidence>
<evidence type="ECO:0000256" key="18">
    <source>
        <dbReference type="ARBA" id="ARBA00023180"/>
    </source>
</evidence>
<dbReference type="InterPro" id="IPR001220">
    <property type="entry name" value="Legume_lectin_dom"/>
</dbReference>
<dbReference type="CDD" id="cd06899">
    <property type="entry name" value="lectin_legume_LecRK_Arcelin_ConA"/>
    <property type="match status" value="1"/>
</dbReference>
<keyword evidence="17 25" id="KW-0675">Receptor</keyword>
<keyword evidence="26" id="KW-1185">Reference proteome</keyword>
<evidence type="ECO:0000256" key="10">
    <source>
        <dbReference type="ARBA" id="ARBA00022734"/>
    </source>
</evidence>